<dbReference type="SMART" id="SM00530">
    <property type="entry name" value="HTH_XRE"/>
    <property type="match status" value="1"/>
</dbReference>
<dbReference type="GO" id="GO:0003677">
    <property type="term" value="F:DNA binding"/>
    <property type="evidence" value="ECO:0007669"/>
    <property type="project" value="InterPro"/>
</dbReference>
<keyword evidence="4" id="KW-1185">Reference proteome</keyword>
<evidence type="ECO:0000313" key="3">
    <source>
        <dbReference type="EMBL" id="SCE92814.1"/>
    </source>
</evidence>
<dbReference type="Proteomes" id="UP000198797">
    <property type="component" value="Unassembled WGS sequence"/>
</dbReference>
<proteinExistence type="predicted"/>
<dbReference type="AlphaFoldDB" id="A0A1C4W9F8"/>
<dbReference type="PROSITE" id="PS50943">
    <property type="entry name" value="HTH_CROC1"/>
    <property type="match status" value="1"/>
</dbReference>
<evidence type="ECO:0000313" key="4">
    <source>
        <dbReference type="Proteomes" id="UP000198797"/>
    </source>
</evidence>
<accession>A0A1C4W9F8</accession>
<dbReference type="STRING" id="121616.GA0070216_103186"/>
<dbReference type="CDD" id="cd00093">
    <property type="entry name" value="HTH_XRE"/>
    <property type="match status" value="1"/>
</dbReference>
<dbReference type="EMBL" id="FMCU01000003">
    <property type="protein sequence ID" value="SCE92814.1"/>
    <property type="molecule type" value="Genomic_DNA"/>
</dbReference>
<gene>
    <name evidence="3" type="ORF">GA0070216_103186</name>
</gene>
<protein>
    <submittedName>
        <fullName evidence="3">Helix-turn-helix domain-containing protein</fullName>
    </submittedName>
</protein>
<organism evidence="3 4">
    <name type="scientific">Micromonospora matsumotoense</name>
    <dbReference type="NCBI Taxonomy" id="121616"/>
    <lineage>
        <taxon>Bacteria</taxon>
        <taxon>Bacillati</taxon>
        <taxon>Actinomycetota</taxon>
        <taxon>Actinomycetes</taxon>
        <taxon>Micromonosporales</taxon>
        <taxon>Micromonosporaceae</taxon>
        <taxon>Micromonospora</taxon>
    </lineage>
</organism>
<dbReference type="Pfam" id="PF13560">
    <property type="entry name" value="HTH_31"/>
    <property type="match status" value="1"/>
</dbReference>
<feature type="region of interest" description="Disordered" evidence="1">
    <location>
        <begin position="344"/>
        <end position="410"/>
    </location>
</feature>
<reference evidence="4" key="1">
    <citation type="submission" date="2016-06" db="EMBL/GenBank/DDBJ databases">
        <authorList>
            <person name="Varghese N."/>
            <person name="Submissions Spin"/>
        </authorList>
    </citation>
    <scope>NUCLEOTIDE SEQUENCE [LARGE SCALE GENOMIC DNA]</scope>
    <source>
        <strain evidence="4">DSM 44100</strain>
    </source>
</reference>
<dbReference type="Gene3D" id="1.10.260.40">
    <property type="entry name" value="lambda repressor-like DNA-binding domains"/>
    <property type="match status" value="1"/>
</dbReference>
<name>A0A1C4W9F8_9ACTN</name>
<evidence type="ECO:0000256" key="1">
    <source>
        <dbReference type="SAM" id="MobiDB-lite"/>
    </source>
</evidence>
<feature type="domain" description="HTH cro/C1-type" evidence="2">
    <location>
        <begin position="13"/>
        <end position="68"/>
    </location>
</feature>
<evidence type="ECO:0000259" key="2">
    <source>
        <dbReference type="PROSITE" id="PS50943"/>
    </source>
</evidence>
<feature type="compositionally biased region" description="Basic residues" evidence="1">
    <location>
        <begin position="377"/>
        <end position="394"/>
    </location>
</feature>
<sequence>MVGGDSLPIGRRVAYLRVRRKLSQQSFADRLGKSKSWVDKVERGVRPLERMSTIRDVAAALRVDTATLLGRDVRPAEVAERDAGVAQISAALSTYEMVLGRATAGRKVLPADRLARALGHAWTTYQQARYPRLVELLPGLLTEVHRAHVRDPEAGRAAVVQAYRVTAALLVKRDEGSLAWLAADRAMSAAVGDRMFLAGAAVQLGQVLRAAARARSVMLAAAYQIAPTDPDGGTPQEWSLCGSLLVQAALIAARAGDDRAAGDLLDEAAEMAARVGDGHDHHRTGFGPAAVEAGRVTAAVELGDGPQAVARHEEVIGWDGWRWLPIEHRAAHLVDAARGYLLAGRSGQRGPGADPRRQHRARRGPAPPGGTGVGRSARPRSARPHHDHPARRQPRTALTTAVPARRVEHR</sequence>
<dbReference type="SUPFAM" id="SSF47413">
    <property type="entry name" value="lambda repressor-like DNA-binding domains"/>
    <property type="match status" value="1"/>
</dbReference>
<dbReference type="InterPro" id="IPR010982">
    <property type="entry name" value="Lambda_DNA-bd_dom_sf"/>
</dbReference>
<dbReference type="InterPro" id="IPR001387">
    <property type="entry name" value="Cro/C1-type_HTH"/>
</dbReference>